<dbReference type="PROSITE" id="PS01058">
    <property type="entry name" value="SAICAR_SYNTHETASE_2"/>
    <property type="match status" value="1"/>
</dbReference>
<evidence type="ECO:0000256" key="3">
    <source>
        <dbReference type="ARBA" id="ARBA00012217"/>
    </source>
</evidence>
<protein>
    <recommendedName>
        <fullName evidence="4 11">Phosphoribosylaminoimidazole-succinocarboxamide synthase</fullName>
        <ecNumber evidence="3 11">6.3.2.6</ecNumber>
    </recommendedName>
    <alternativeName>
        <fullName evidence="9 11">SAICAR synthetase</fullName>
    </alternativeName>
</protein>
<evidence type="ECO:0000256" key="2">
    <source>
        <dbReference type="ARBA" id="ARBA00010190"/>
    </source>
</evidence>
<dbReference type="GO" id="GO:0006189">
    <property type="term" value="P:'de novo' IMP biosynthetic process"/>
    <property type="evidence" value="ECO:0007669"/>
    <property type="project" value="UniProtKB-UniRule"/>
</dbReference>
<reference evidence="13 14" key="1">
    <citation type="submission" date="2019-03" db="EMBL/GenBank/DDBJ databases">
        <title>Genomics of glacier-inhabiting Cryobacterium strains.</title>
        <authorList>
            <person name="Liu Q."/>
            <person name="Xin Y.-H."/>
        </authorList>
    </citation>
    <scope>NUCLEOTIDE SEQUENCE [LARGE SCALE GENOMIC DNA]</scope>
    <source>
        <strain evidence="13 14">CGMCC 1.4292</strain>
    </source>
</reference>
<dbReference type="Proteomes" id="UP000298218">
    <property type="component" value="Unassembled WGS sequence"/>
</dbReference>
<dbReference type="GO" id="GO:0004639">
    <property type="term" value="F:phosphoribosylaminoimidazolesuccinocarboxamide synthase activity"/>
    <property type="evidence" value="ECO:0007669"/>
    <property type="project" value="UniProtKB-UniRule"/>
</dbReference>
<dbReference type="CDD" id="cd01414">
    <property type="entry name" value="SAICAR_synt_Sc"/>
    <property type="match status" value="1"/>
</dbReference>
<evidence type="ECO:0000256" key="10">
    <source>
        <dbReference type="ARBA" id="ARBA00048475"/>
    </source>
</evidence>
<dbReference type="NCBIfam" id="NF010568">
    <property type="entry name" value="PRK13961.1"/>
    <property type="match status" value="1"/>
</dbReference>
<dbReference type="Gene3D" id="3.30.200.20">
    <property type="entry name" value="Phosphorylase Kinase, domain 1"/>
    <property type="match status" value="1"/>
</dbReference>
<evidence type="ECO:0000256" key="5">
    <source>
        <dbReference type="ARBA" id="ARBA00022598"/>
    </source>
</evidence>
<dbReference type="SUPFAM" id="SSF56104">
    <property type="entry name" value="SAICAR synthase-like"/>
    <property type="match status" value="1"/>
</dbReference>
<dbReference type="OrthoDB" id="9801549at2"/>
<dbReference type="EMBL" id="SOHQ01000043">
    <property type="protein sequence ID" value="TFD75526.1"/>
    <property type="molecule type" value="Genomic_DNA"/>
</dbReference>
<dbReference type="PANTHER" id="PTHR43700:SF1">
    <property type="entry name" value="PHOSPHORIBOSYLAMINOIMIDAZOLE-SUCCINOCARBOXAMIDE SYNTHASE"/>
    <property type="match status" value="1"/>
</dbReference>
<dbReference type="NCBIfam" id="TIGR00081">
    <property type="entry name" value="purC"/>
    <property type="match status" value="1"/>
</dbReference>
<keyword evidence="6 11" id="KW-0547">Nucleotide-binding</keyword>
<evidence type="ECO:0000256" key="7">
    <source>
        <dbReference type="ARBA" id="ARBA00022755"/>
    </source>
</evidence>
<keyword evidence="7 11" id="KW-0658">Purine biosynthesis</keyword>
<dbReference type="EC" id="6.3.2.6" evidence="3 11"/>
<dbReference type="Gene3D" id="3.30.470.20">
    <property type="entry name" value="ATP-grasp fold, B domain"/>
    <property type="match status" value="1"/>
</dbReference>
<evidence type="ECO:0000259" key="12">
    <source>
        <dbReference type="Pfam" id="PF01259"/>
    </source>
</evidence>
<evidence type="ECO:0000256" key="4">
    <source>
        <dbReference type="ARBA" id="ARBA00016460"/>
    </source>
</evidence>
<dbReference type="GO" id="GO:0005524">
    <property type="term" value="F:ATP binding"/>
    <property type="evidence" value="ECO:0007669"/>
    <property type="project" value="UniProtKB-KW"/>
</dbReference>
<dbReference type="AlphaFoldDB" id="A0A4Y8KKC4"/>
<accession>A0A4Y8KKC4</accession>
<sequence>MSSVAVRWGFFAEAVSVTLDTFRGITERSHPTSRGRRARSSGATALWPGRVGQNIEVTESDQPTASVALDLPGWRHAYSGKVRDLYIPQASTTDAAADLTTASRVLVVASDRVSAFDHVLEPGIPGKGELLTTLSLWWFDRLNPVPNHLVADHELVDDTVRELTPAAVAGRAMLCTTLDMFPVECVVRGYLTGSGWKEYQASQSVCGIALPAGLTNGDRLPEPIYTPAWKAPMGEHDENISFARTVELVGEGVAAELRDLSLALFATASTIAETAGVILADTKFEFGANRVTGVTTLADEVLTSDSSRYWDEEAWRTGTTPEARMASFDKQIVRDWLAAHWDGVGTPPVLPAEIVEQTAARYRELLERLTRA</sequence>
<dbReference type="Pfam" id="PF01259">
    <property type="entry name" value="SAICAR_synt"/>
    <property type="match status" value="1"/>
</dbReference>
<dbReference type="InterPro" id="IPR018236">
    <property type="entry name" value="SAICAR_synthetase_CS"/>
</dbReference>
<dbReference type="PROSITE" id="PS01057">
    <property type="entry name" value="SAICAR_SYNTHETASE_1"/>
    <property type="match status" value="1"/>
</dbReference>
<comment type="caution">
    <text evidence="13">The sequence shown here is derived from an EMBL/GenBank/DDBJ whole genome shotgun (WGS) entry which is preliminary data.</text>
</comment>
<comment type="pathway">
    <text evidence="1 11">Purine metabolism; IMP biosynthesis via de novo pathway; 5-amino-1-(5-phospho-D-ribosyl)imidazole-4-carboxamide from 5-amino-1-(5-phospho-D-ribosyl)imidazole-4-carboxylate: step 1/2.</text>
</comment>
<gene>
    <name evidence="11" type="primary">purC</name>
    <name evidence="13" type="ORF">E3T53_15650</name>
</gene>
<evidence type="ECO:0000256" key="6">
    <source>
        <dbReference type="ARBA" id="ARBA00022741"/>
    </source>
</evidence>
<dbReference type="UniPathway" id="UPA00074">
    <property type="reaction ID" value="UER00131"/>
</dbReference>
<evidence type="ECO:0000256" key="1">
    <source>
        <dbReference type="ARBA" id="ARBA00004672"/>
    </source>
</evidence>
<dbReference type="PANTHER" id="PTHR43700">
    <property type="entry name" value="PHOSPHORIBOSYLAMINOIMIDAZOLE-SUCCINOCARBOXAMIDE SYNTHASE"/>
    <property type="match status" value="1"/>
</dbReference>
<evidence type="ECO:0000313" key="14">
    <source>
        <dbReference type="Proteomes" id="UP000298218"/>
    </source>
</evidence>
<evidence type="ECO:0000256" key="8">
    <source>
        <dbReference type="ARBA" id="ARBA00022840"/>
    </source>
</evidence>
<comment type="catalytic activity">
    <reaction evidence="10 11">
        <text>5-amino-1-(5-phospho-D-ribosyl)imidazole-4-carboxylate + L-aspartate + ATP = (2S)-2-[5-amino-1-(5-phospho-beta-D-ribosyl)imidazole-4-carboxamido]succinate + ADP + phosphate + 2 H(+)</text>
        <dbReference type="Rhea" id="RHEA:22628"/>
        <dbReference type="ChEBI" id="CHEBI:15378"/>
        <dbReference type="ChEBI" id="CHEBI:29991"/>
        <dbReference type="ChEBI" id="CHEBI:30616"/>
        <dbReference type="ChEBI" id="CHEBI:43474"/>
        <dbReference type="ChEBI" id="CHEBI:58443"/>
        <dbReference type="ChEBI" id="CHEBI:77657"/>
        <dbReference type="ChEBI" id="CHEBI:456216"/>
        <dbReference type="EC" id="6.3.2.6"/>
    </reaction>
</comment>
<feature type="domain" description="SAICAR synthetase/ADE2 N-terminal" evidence="12">
    <location>
        <begin position="77"/>
        <end position="339"/>
    </location>
</feature>
<dbReference type="HAMAP" id="MF_00137">
    <property type="entry name" value="SAICAR_synth"/>
    <property type="match status" value="1"/>
</dbReference>
<evidence type="ECO:0000256" key="9">
    <source>
        <dbReference type="ARBA" id="ARBA00030409"/>
    </source>
</evidence>
<proteinExistence type="inferred from homology"/>
<dbReference type="InterPro" id="IPR028923">
    <property type="entry name" value="SAICAR_synt/ADE2_N"/>
</dbReference>
<keyword evidence="14" id="KW-1185">Reference proteome</keyword>
<name>A0A4Y8KKC4_9MICO</name>
<dbReference type="FunFam" id="3.30.470.20:FF:000015">
    <property type="entry name" value="Phosphoribosylaminoimidazole-succinocarboxamide synthase"/>
    <property type="match status" value="1"/>
</dbReference>
<comment type="similarity">
    <text evidence="2 11">Belongs to the SAICAR synthetase family.</text>
</comment>
<keyword evidence="5 11" id="KW-0436">Ligase</keyword>
<dbReference type="InterPro" id="IPR001636">
    <property type="entry name" value="SAICAR_synth"/>
</dbReference>
<evidence type="ECO:0000313" key="13">
    <source>
        <dbReference type="EMBL" id="TFD75526.1"/>
    </source>
</evidence>
<keyword evidence="8 11" id="KW-0067">ATP-binding</keyword>
<organism evidence="13 14">
    <name type="scientific">Cryobacterium psychrophilum</name>
    <dbReference type="NCBI Taxonomy" id="41988"/>
    <lineage>
        <taxon>Bacteria</taxon>
        <taxon>Bacillati</taxon>
        <taxon>Actinomycetota</taxon>
        <taxon>Actinomycetes</taxon>
        <taxon>Micrococcales</taxon>
        <taxon>Microbacteriaceae</taxon>
        <taxon>Cryobacterium</taxon>
    </lineage>
</organism>
<dbReference type="GO" id="GO:0005737">
    <property type="term" value="C:cytoplasm"/>
    <property type="evidence" value="ECO:0007669"/>
    <property type="project" value="TreeGrafter"/>
</dbReference>
<evidence type="ECO:0000256" key="11">
    <source>
        <dbReference type="HAMAP-Rule" id="MF_00137"/>
    </source>
</evidence>